<comment type="caution">
    <text evidence="2">The sequence shown here is derived from an EMBL/GenBank/DDBJ whole genome shotgun (WGS) entry which is preliminary data.</text>
</comment>
<dbReference type="SUPFAM" id="SSF53448">
    <property type="entry name" value="Nucleotide-diphospho-sugar transferases"/>
    <property type="match status" value="1"/>
</dbReference>
<dbReference type="PANTHER" id="PTHR43179">
    <property type="entry name" value="RHAMNOSYLTRANSFERASE WBBL"/>
    <property type="match status" value="1"/>
</dbReference>
<accession>A0A9D5JWK3</accession>
<sequence length="286" mass="32083">MVDISVVIVNWNTNALLQRCLESLRRYALSEEEGEFAVELWVVDNGSSDGSPEMVAQQFPTVRLIRNEANLGFAQANNLALPHTTGRYMLLLNSDTELQSGVLQEMVTFMVQHPAVGIAGPKLLNPDGTPQYSCDAFPRRPFTLLRDKLGKILFQGKTRSGERERMAPESADEPVAVDYVIGAALLIRRETYEQIGGLDERFFMYAEDIDWCYRAAQAGWSTAYVGNVSLYHLNRGSSDASPELAARLARLRATSLLQFYRKHYGVLSALLMQVILFFKRLQEGIP</sequence>
<reference evidence="2" key="1">
    <citation type="submission" date="2019-11" db="EMBL/GenBank/DDBJ databases">
        <title>Microbial mats filling the niche in hypersaline microbial mats.</title>
        <authorList>
            <person name="Wong H.L."/>
            <person name="Macleod F.I."/>
            <person name="White R.A. III"/>
            <person name="Burns B.P."/>
        </authorList>
    </citation>
    <scope>NUCLEOTIDE SEQUENCE</scope>
    <source>
        <strain evidence="2">Rbin_158</strain>
    </source>
</reference>
<evidence type="ECO:0000259" key="1">
    <source>
        <dbReference type="Pfam" id="PF00535"/>
    </source>
</evidence>
<dbReference type="InterPro" id="IPR029044">
    <property type="entry name" value="Nucleotide-diphossugar_trans"/>
</dbReference>
<gene>
    <name evidence="2" type="ORF">GF339_13565</name>
</gene>
<evidence type="ECO:0000313" key="3">
    <source>
        <dbReference type="Proteomes" id="UP000649604"/>
    </source>
</evidence>
<name>A0A9D5JWK3_9BACT</name>
<protein>
    <submittedName>
        <fullName evidence="2">Glycosyltransferase</fullName>
    </submittedName>
</protein>
<dbReference type="EMBL" id="WJJP01000439">
    <property type="protein sequence ID" value="MBD3325607.1"/>
    <property type="molecule type" value="Genomic_DNA"/>
</dbReference>
<organism evidence="2 3">
    <name type="scientific">candidate division KSB3 bacterium</name>
    <dbReference type="NCBI Taxonomy" id="2044937"/>
    <lineage>
        <taxon>Bacteria</taxon>
        <taxon>candidate division KSB3</taxon>
    </lineage>
</organism>
<dbReference type="CDD" id="cd04186">
    <property type="entry name" value="GT_2_like_c"/>
    <property type="match status" value="1"/>
</dbReference>
<dbReference type="Gene3D" id="3.90.550.10">
    <property type="entry name" value="Spore Coat Polysaccharide Biosynthesis Protein SpsA, Chain A"/>
    <property type="match status" value="1"/>
</dbReference>
<dbReference type="PANTHER" id="PTHR43179:SF7">
    <property type="entry name" value="RHAMNOSYLTRANSFERASE WBBL"/>
    <property type="match status" value="1"/>
</dbReference>
<dbReference type="Proteomes" id="UP000649604">
    <property type="component" value="Unassembled WGS sequence"/>
</dbReference>
<feature type="domain" description="Glycosyltransferase 2-like" evidence="1">
    <location>
        <begin position="5"/>
        <end position="135"/>
    </location>
</feature>
<evidence type="ECO:0000313" key="2">
    <source>
        <dbReference type="EMBL" id="MBD3325607.1"/>
    </source>
</evidence>
<dbReference type="InterPro" id="IPR001173">
    <property type="entry name" value="Glyco_trans_2-like"/>
</dbReference>
<dbReference type="AlphaFoldDB" id="A0A9D5JWK3"/>
<dbReference type="Pfam" id="PF00535">
    <property type="entry name" value="Glycos_transf_2"/>
    <property type="match status" value="1"/>
</dbReference>
<proteinExistence type="predicted"/>